<dbReference type="AlphaFoldDB" id="A0A2N6QTR1"/>
<dbReference type="RefSeq" id="WP_102696358.1">
    <property type="nucleotide sequence ID" value="NZ_PNGJ01000001.1"/>
</dbReference>
<dbReference type="Proteomes" id="UP000235564">
    <property type="component" value="Unassembled WGS sequence"/>
</dbReference>
<proteinExistence type="predicted"/>
<evidence type="ECO:0000313" key="2">
    <source>
        <dbReference type="Proteomes" id="UP000235564"/>
    </source>
</evidence>
<reference evidence="1 2" key="1">
    <citation type="submission" date="2017-09" db="EMBL/GenBank/DDBJ databases">
        <title>Bacterial strain isolated from the female urinary microbiota.</title>
        <authorList>
            <person name="Thomas-White K."/>
            <person name="Kumar N."/>
            <person name="Forster S."/>
            <person name="Putonti C."/>
            <person name="Lawley T."/>
            <person name="Wolfe A.J."/>
        </authorList>
    </citation>
    <scope>NUCLEOTIDE SEQUENCE [LARGE SCALE GENOMIC DNA]</scope>
    <source>
        <strain evidence="1 2">UMB0536</strain>
    </source>
</reference>
<evidence type="ECO:0000313" key="1">
    <source>
        <dbReference type="EMBL" id="PMC25434.1"/>
    </source>
</evidence>
<comment type="caution">
    <text evidence="1">The sequence shown here is derived from an EMBL/GenBank/DDBJ whole genome shotgun (WGS) entry which is preliminary data.</text>
</comment>
<name>A0A2N6QTR1_9BACT</name>
<gene>
    <name evidence="1" type="ORF">CJ231_01150</name>
</gene>
<organism evidence="1 2">
    <name type="scientific">Hoylesella buccalis</name>
    <dbReference type="NCBI Taxonomy" id="28127"/>
    <lineage>
        <taxon>Bacteria</taxon>
        <taxon>Pseudomonadati</taxon>
        <taxon>Bacteroidota</taxon>
        <taxon>Bacteroidia</taxon>
        <taxon>Bacteroidales</taxon>
        <taxon>Prevotellaceae</taxon>
        <taxon>Hoylesella</taxon>
    </lineage>
</organism>
<dbReference type="EMBL" id="PNGJ01000001">
    <property type="protein sequence ID" value="PMC25434.1"/>
    <property type="molecule type" value="Genomic_DNA"/>
</dbReference>
<sequence length="320" mass="37390">MIDYISTTTSFSGKDNTFLTHLQLEAVYNSGWRKYHLEGCEKLSVWIQPSLQLLKLEGSISYYWQGHNFSFNRRQFVEAINHIEGLLNVDLWKSTVNAFEFGVIMQVNMKPKEYIRHHYSVTKEKLTLNEKQKDKGKFRWWSDQNVSLKMYDAGRNIQMKQGLERKEIITQSGWEESGEYLKWEVHYIKPESLNKGKGLHLYNLVNPDWHCILKEDLYLQYKRLIPTKGIITPQDKKNLTTAGILIITMVEEAVNEGRTIEQVKKAIYDKINSIANHILTKPDKDFRKAQVRKLLSNIKGATESIYDLSNELQKALEADK</sequence>
<accession>A0A2N6QTR1</accession>
<evidence type="ECO:0008006" key="3">
    <source>
        <dbReference type="Google" id="ProtNLM"/>
    </source>
</evidence>
<protein>
    <recommendedName>
        <fullName evidence="3">Replication initiation factor domain-containing protein</fullName>
    </recommendedName>
</protein>
<dbReference type="OrthoDB" id="933765at2"/>